<gene>
    <name evidence="2" type="ORF">BKP35_04845</name>
</gene>
<feature type="transmembrane region" description="Helical" evidence="1">
    <location>
        <begin position="112"/>
        <end position="133"/>
    </location>
</feature>
<evidence type="ECO:0000313" key="2">
    <source>
        <dbReference type="EMBL" id="OIJ15181.1"/>
    </source>
</evidence>
<feature type="transmembrane region" description="Helical" evidence="1">
    <location>
        <begin position="139"/>
        <end position="162"/>
    </location>
</feature>
<proteinExistence type="predicted"/>
<keyword evidence="1" id="KW-0812">Transmembrane</keyword>
<keyword evidence="1" id="KW-0472">Membrane</keyword>
<dbReference type="Proteomes" id="UP000180098">
    <property type="component" value="Unassembled WGS sequence"/>
</dbReference>
<dbReference type="EMBL" id="MLQQ01000002">
    <property type="protein sequence ID" value="OIJ15181.1"/>
    <property type="molecule type" value="Genomic_DNA"/>
</dbReference>
<dbReference type="OrthoDB" id="8757095at2"/>
<keyword evidence="1" id="KW-1133">Transmembrane helix</keyword>
<evidence type="ECO:0008006" key="4">
    <source>
        <dbReference type="Google" id="ProtNLM"/>
    </source>
</evidence>
<evidence type="ECO:0000313" key="3">
    <source>
        <dbReference type="Proteomes" id="UP000180098"/>
    </source>
</evidence>
<name>A0A1S2LRP0_9BACI</name>
<comment type="caution">
    <text evidence="2">The sequence shown here is derived from an EMBL/GenBank/DDBJ whole genome shotgun (WGS) entry which is preliminary data.</text>
</comment>
<organism evidence="2 3">
    <name type="scientific">Anaerobacillus arseniciselenatis</name>
    <dbReference type="NCBI Taxonomy" id="85682"/>
    <lineage>
        <taxon>Bacteria</taxon>
        <taxon>Bacillati</taxon>
        <taxon>Bacillota</taxon>
        <taxon>Bacilli</taxon>
        <taxon>Bacillales</taxon>
        <taxon>Bacillaceae</taxon>
        <taxon>Anaerobacillus</taxon>
    </lineage>
</organism>
<evidence type="ECO:0000256" key="1">
    <source>
        <dbReference type="SAM" id="Phobius"/>
    </source>
</evidence>
<keyword evidence="3" id="KW-1185">Reference proteome</keyword>
<sequence length="174" mass="20823">MTVKIRKVFLNFEKEEKWLNEMAAKGMHFIGYTFCTYYFEKGEPGEYNYRIQLLDQAPDHSEVQEYLEFMKDSGVECVATYVRWAYFRKKSEEGTFEIYSDIESKIKHFKKIAWLMGSLALLNVFIALLNTMLSTISTYNLYFSFISWLTVLILLPITFGYIRRIKQLRREQEF</sequence>
<dbReference type="AlphaFoldDB" id="A0A1S2LRP0"/>
<reference evidence="2 3" key="1">
    <citation type="submission" date="2016-10" db="EMBL/GenBank/DDBJ databases">
        <title>Draft genome sequences of four alkaliphilic bacteria belonging to the Anaerobacillus genus.</title>
        <authorList>
            <person name="Bassil N.M."/>
            <person name="Lloyd J.R."/>
        </authorList>
    </citation>
    <scope>NUCLEOTIDE SEQUENCE [LARGE SCALE GENOMIC DNA]</scope>
    <source>
        <strain evidence="2 3">DSM 15340</strain>
    </source>
</reference>
<dbReference type="InterPro" id="IPR021359">
    <property type="entry name" value="DUF2812"/>
</dbReference>
<dbReference type="Pfam" id="PF11193">
    <property type="entry name" value="DUF2812"/>
    <property type="match status" value="1"/>
</dbReference>
<protein>
    <recommendedName>
        <fullName evidence="4">DUF2812 domain-containing protein</fullName>
    </recommendedName>
</protein>
<accession>A0A1S2LRP0</accession>